<dbReference type="EMBL" id="CM037156">
    <property type="protein sequence ID" value="KAH7837633.1"/>
    <property type="molecule type" value="Genomic_DNA"/>
</dbReference>
<dbReference type="Proteomes" id="UP000828048">
    <property type="component" value="Chromosome 6"/>
</dbReference>
<evidence type="ECO:0000313" key="1">
    <source>
        <dbReference type="EMBL" id="KAH7837633.1"/>
    </source>
</evidence>
<name>A0ACB7XA33_9ERIC</name>
<evidence type="ECO:0000313" key="2">
    <source>
        <dbReference type="Proteomes" id="UP000828048"/>
    </source>
</evidence>
<protein>
    <submittedName>
        <fullName evidence="1">Uncharacterized protein</fullName>
    </submittedName>
</protein>
<proteinExistence type="predicted"/>
<accession>A0ACB7XA33</accession>
<sequence length="319" mass="35840">MEAPKSLCKGSSLSVQELAKEAMLLIPQHYVCPEEDLSIPSDGSSLPTIPTIDLDQLVSGETTYLELEKLHFVCKEWGIFQLVNHGVSSLVVDNMKNEVQEFYNLPLEEKMRYKIKAGDFEGETLESYMSELQKLAMTLLGLMAKALKINKGEIEEMFEDGVQSVRMTYYPPCPLPQKVMGLTAHSDPTGITILLEVNGVQGFQVKRDGIWIPVNILPGAFVVNVGDVLEIFSNGLYKSIEHRATVNSERERMSLAMFFDPKFQSEVGTAASLLDPQNPPLFKRVGMEKYVRDFFSRKLDGKSFLEEMRRAENGEDDAI</sequence>
<gene>
    <name evidence="1" type="ORF">Vadar_016080</name>
</gene>
<keyword evidence="2" id="KW-1185">Reference proteome</keyword>
<organism evidence="1 2">
    <name type="scientific">Vaccinium darrowii</name>
    <dbReference type="NCBI Taxonomy" id="229202"/>
    <lineage>
        <taxon>Eukaryota</taxon>
        <taxon>Viridiplantae</taxon>
        <taxon>Streptophyta</taxon>
        <taxon>Embryophyta</taxon>
        <taxon>Tracheophyta</taxon>
        <taxon>Spermatophyta</taxon>
        <taxon>Magnoliopsida</taxon>
        <taxon>eudicotyledons</taxon>
        <taxon>Gunneridae</taxon>
        <taxon>Pentapetalae</taxon>
        <taxon>asterids</taxon>
        <taxon>Ericales</taxon>
        <taxon>Ericaceae</taxon>
        <taxon>Vaccinioideae</taxon>
        <taxon>Vaccinieae</taxon>
        <taxon>Vaccinium</taxon>
    </lineage>
</organism>
<comment type="caution">
    <text evidence="1">The sequence shown here is derived from an EMBL/GenBank/DDBJ whole genome shotgun (WGS) entry which is preliminary data.</text>
</comment>
<reference evidence="1 2" key="1">
    <citation type="journal article" date="2021" name="Hortic Res">
        <title>High-quality reference genome and annotation aids understanding of berry development for evergreen blueberry (Vaccinium darrowii).</title>
        <authorList>
            <person name="Yu J."/>
            <person name="Hulse-Kemp A.M."/>
            <person name="Babiker E."/>
            <person name="Staton M."/>
        </authorList>
    </citation>
    <scope>NUCLEOTIDE SEQUENCE [LARGE SCALE GENOMIC DNA]</scope>
    <source>
        <strain evidence="2">cv. NJ 8807/NJ 8810</strain>
        <tissue evidence="1">Young leaf</tissue>
    </source>
</reference>